<dbReference type="InterPro" id="IPR032710">
    <property type="entry name" value="NTF2-like_dom_sf"/>
</dbReference>
<dbReference type="PANTHER" id="PTHR10693">
    <property type="entry name" value="RAS GTPASE-ACTIVATING PROTEIN-BINDING PROTEIN"/>
    <property type="match status" value="1"/>
</dbReference>
<dbReference type="SUPFAM" id="SSF54427">
    <property type="entry name" value="NTF2-like"/>
    <property type="match status" value="1"/>
</dbReference>
<name>A0A822YUJ7_NELNU</name>
<dbReference type="GO" id="GO:0003723">
    <property type="term" value="F:RNA binding"/>
    <property type="evidence" value="ECO:0007669"/>
    <property type="project" value="UniProtKB-KW"/>
</dbReference>
<organism evidence="3 4">
    <name type="scientific">Nelumbo nucifera</name>
    <name type="common">Sacred lotus</name>
    <dbReference type="NCBI Taxonomy" id="4432"/>
    <lineage>
        <taxon>Eukaryota</taxon>
        <taxon>Viridiplantae</taxon>
        <taxon>Streptophyta</taxon>
        <taxon>Embryophyta</taxon>
        <taxon>Tracheophyta</taxon>
        <taxon>Spermatophyta</taxon>
        <taxon>Magnoliopsida</taxon>
        <taxon>Proteales</taxon>
        <taxon>Nelumbonaceae</taxon>
        <taxon>Nelumbo</taxon>
    </lineage>
</organism>
<dbReference type="PANTHER" id="PTHR10693:SF20">
    <property type="entry name" value="AT27578P"/>
    <property type="match status" value="1"/>
</dbReference>
<evidence type="ECO:0000313" key="3">
    <source>
        <dbReference type="EMBL" id="DAD36352.1"/>
    </source>
</evidence>
<reference evidence="3 4" key="1">
    <citation type="journal article" date="2020" name="Mol. Biol. Evol.">
        <title>Distinct Expression and Methylation Patterns for Genes with Different Fates following a Single Whole-Genome Duplication in Flowering Plants.</title>
        <authorList>
            <person name="Shi T."/>
            <person name="Rahmani R.S."/>
            <person name="Gugger P.F."/>
            <person name="Wang M."/>
            <person name="Li H."/>
            <person name="Zhang Y."/>
            <person name="Li Z."/>
            <person name="Wang Q."/>
            <person name="Van de Peer Y."/>
            <person name="Marchal K."/>
            <person name="Chen J."/>
        </authorList>
    </citation>
    <scope>NUCLEOTIDE SEQUENCE [LARGE SCALE GENOMIC DNA]</scope>
    <source>
        <tissue evidence="3">Leaf</tissue>
    </source>
</reference>
<dbReference type="AlphaFoldDB" id="A0A822YUJ7"/>
<dbReference type="EMBL" id="DUZY01000004">
    <property type="protein sequence ID" value="DAD36352.1"/>
    <property type="molecule type" value="Genomic_DNA"/>
</dbReference>
<proteinExistence type="predicted"/>
<dbReference type="GO" id="GO:0005737">
    <property type="term" value="C:cytoplasm"/>
    <property type="evidence" value="ECO:0007669"/>
    <property type="project" value="UniProtKB-ARBA"/>
</dbReference>
<dbReference type="InterPro" id="IPR039539">
    <property type="entry name" value="Ras_GTPase_bind_prot"/>
</dbReference>
<accession>A0A822YUJ7</accession>
<comment type="caution">
    <text evidence="3">The sequence shown here is derived from an EMBL/GenBank/DDBJ whole genome shotgun (WGS) entry which is preliminary data.</text>
</comment>
<dbReference type="InterPro" id="IPR002075">
    <property type="entry name" value="NTF2_dom"/>
</dbReference>
<protein>
    <recommendedName>
        <fullName evidence="2">NTF2 domain-containing protein</fullName>
    </recommendedName>
</protein>
<evidence type="ECO:0000313" key="4">
    <source>
        <dbReference type="Proteomes" id="UP000607653"/>
    </source>
</evidence>
<gene>
    <name evidence="3" type="ORF">HUJ06_006993</name>
</gene>
<dbReference type="Pfam" id="PF02136">
    <property type="entry name" value="NTF2"/>
    <property type="match status" value="1"/>
</dbReference>
<keyword evidence="4" id="KW-1185">Reference proteome</keyword>
<evidence type="ECO:0000256" key="1">
    <source>
        <dbReference type="ARBA" id="ARBA00022884"/>
    </source>
</evidence>
<feature type="domain" description="NTF2" evidence="2">
    <location>
        <begin position="16"/>
        <end position="79"/>
    </location>
</feature>
<dbReference type="InterPro" id="IPR018222">
    <property type="entry name" value="Nuclear_transport_factor_2_euk"/>
</dbReference>
<dbReference type="Gene3D" id="3.10.450.50">
    <property type="match status" value="1"/>
</dbReference>
<keyword evidence="1" id="KW-0694">RNA-binding</keyword>
<dbReference type="Proteomes" id="UP000607653">
    <property type="component" value="Unassembled WGS sequence"/>
</dbReference>
<dbReference type="PROSITE" id="PS50177">
    <property type="entry name" value="NTF2_DOMAIN"/>
    <property type="match status" value="1"/>
</dbReference>
<evidence type="ECO:0000259" key="2">
    <source>
        <dbReference type="PROSITE" id="PS50177"/>
    </source>
</evidence>
<sequence length="126" mass="14313">MASQQPAGSCPTAQVVGNAFVHQYYHIMHQSPELVYRFYQDISKFGRLEADGSMSAVTTMQAINEKILSLDYSKYRSEIKDSGCAGFVQRWSSCPCDWVFDWEGQCKEEFYSVVLPCSPGQRLLCF</sequence>